<evidence type="ECO:0000313" key="1">
    <source>
        <dbReference type="EMBL" id="RBP49903.1"/>
    </source>
</evidence>
<comment type="caution">
    <text evidence="1">The sequence shown here is derived from an EMBL/GenBank/DDBJ whole genome shotgun (WGS) entry which is preliminary data.</text>
</comment>
<dbReference type="InParanoid" id="A0A395JJ71"/>
<accession>A0A395JJ71</accession>
<keyword evidence="2" id="KW-1185">Reference proteome</keyword>
<organism evidence="1 2">
    <name type="scientific">Arenicella xantha</name>
    <dbReference type="NCBI Taxonomy" id="644221"/>
    <lineage>
        <taxon>Bacteria</taxon>
        <taxon>Pseudomonadati</taxon>
        <taxon>Pseudomonadota</taxon>
        <taxon>Gammaproteobacteria</taxon>
        <taxon>Arenicellales</taxon>
        <taxon>Arenicellaceae</taxon>
        <taxon>Arenicella</taxon>
    </lineage>
</organism>
<dbReference type="Proteomes" id="UP000253083">
    <property type="component" value="Unassembled WGS sequence"/>
</dbReference>
<name>A0A395JJ71_9GAMM</name>
<sequence>MFINYSFDIRLATIYLYDGKRLPHYNNKKALMGKRLHVAAPEPLW</sequence>
<protein>
    <submittedName>
        <fullName evidence="1">Uncharacterized protein</fullName>
    </submittedName>
</protein>
<dbReference type="EMBL" id="QNRT01000003">
    <property type="protein sequence ID" value="RBP49903.1"/>
    <property type="molecule type" value="Genomic_DNA"/>
</dbReference>
<dbReference type="AlphaFoldDB" id="A0A395JJ71"/>
<reference evidence="1 2" key="1">
    <citation type="submission" date="2018-06" db="EMBL/GenBank/DDBJ databases">
        <title>Genomic Encyclopedia of Type Strains, Phase IV (KMG-IV): sequencing the most valuable type-strain genomes for metagenomic binning, comparative biology and taxonomic classification.</title>
        <authorList>
            <person name="Goeker M."/>
        </authorList>
    </citation>
    <scope>NUCLEOTIDE SEQUENCE [LARGE SCALE GENOMIC DNA]</scope>
    <source>
        <strain evidence="1 2">DSM 24032</strain>
    </source>
</reference>
<gene>
    <name evidence="1" type="ORF">DFR28_103335</name>
</gene>
<evidence type="ECO:0000313" key="2">
    <source>
        <dbReference type="Proteomes" id="UP000253083"/>
    </source>
</evidence>
<proteinExistence type="predicted"/>